<keyword evidence="1" id="KW-0808">Transferase</keyword>
<dbReference type="GO" id="GO:0004674">
    <property type="term" value="F:protein serine/threonine kinase activity"/>
    <property type="evidence" value="ECO:0007669"/>
    <property type="project" value="UniProtKB-EC"/>
</dbReference>
<sequence>MPLAPGSTFAGYTIIRMLGTGEAGEVYLAQDPRLSRQDALKILPAR</sequence>
<organism evidence="1">
    <name type="scientific">Mycobacterium xenopi 4042</name>
    <dbReference type="NCBI Taxonomy" id="1299334"/>
    <lineage>
        <taxon>Bacteria</taxon>
        <taxon>Bacillati</taxon>
        <taxon>Actinomycetota</taxon>
        <taxon>Actinomycetes</taxon>
        <taxon>Mycobacteriales</taxon>
        <taxon>Mycobacteriaceae</taxon>
        <taxon>Mycobacterium</taxon>
    </lineage>
</organism>
<name>X8E7A8_MYCXE</name>
<gene>
    <name evidence="1" type="ORF">I553_7289</name>
</gene>
<protein>
    <submittedName>
        <fullName evidence="1">Serine/threonine-kinase pknF domain protein</fullName>
        <ecNumber evidence="1">2.7.11.1</ecNumber>
    </submittedName>
</protein>
<reference evidence="1" key="1">
    <citation type="submission" date="2014-01" db="EMBL/GenBank/DDBJ databases">
        <authorList>
            <person name="Brown-Elliot B."/>
            <person name="Wallace R."/>
            <person name="Lenaerts A."/>
            <person name="Ordway D."/>
            <person name="DeGroote M.A."/>
            <person name="Parker T."/>
            <person name="Sizemore C."/>
            <person name="Tallon L.J."/>
            <person name="Sadzewicz L.K."/>
            <person name="Sengamalay N."/>
            <person name="Fraser C.M."/>
            <person name="Hine E."/>
            <person name="Shefchek K.A."/>
            <person name="Das S.P."/>
            <person name="Tettelin H."/>
        </authorList>
    </citation>
    <scope>NUCLEOTIDE SEQUENCE [LARGE SCALE GENOMIC DNA]</scope>
    <source>
        <strain evidence="1">4042</strain>
    </source>
</reference>
<evidence type="ECO:0000313" key="1">
    <source>
        <dbReference type="EMBL" id="EUA76489.1"/>
    </source>
</evidence>
<dbReference type="EC" id="2.7.11.1" evidence="1"/>
<accession>X8E7A8</accession>
<comment type="caution">
    <text evidence="1">The sequence shown here is derived from an EMBL/GenBank/DDBJ whole genome shotgun (WGS) entry which is preliminary data.</text>
</comment>
<dbReference type="SUPFAM" id="SSF56112">
    <property type="entry name" value="Protein kinase-like (PK-like)"/>
    <property type="match status" value="1"/>
</dbReference>
<dbReference type="PATRIC" id="fig|1299334.3.peg.318"/>
<dbReference type="Gene3D" id="3.30.200.20">
    <property type="entry name" value="Phosphorylase Kinase, domain 1"/>
    <property type="match status" value="1"/>
</dbReference>
<keyword evidence="1" id="KW-0418">Kinase</keyword>
<proteinExistence type="predicted"/>
<dbReference type="EMBL" id="JAOB01000006">
    <property type="protein sequence ID" value="EUA76489.1"/>
    <property type="molecule type" value="Genomic_DNA"/>
</dbReference>
<dbReference type="InterPro" id="IPR011009">
    <property type="entry name" value="Kinase-like_dom_sf"/>
</dbReference>
<dbReference type="AlphaFoldDB" id="X8E7A8"/>